<dbReference type="EMBL" id="PUJV01000042">
    <property type="protein sequence ID" value="NHB98573.1"/>
    <property type="molecule type" value="Genomic_DNA"/>
</dbReference>
<organism evidence="1 2">
    <name type="scientific">Photorhabdus stackebrandtii</name>
    <dbReference type="NCBI Taxonomy" id="1123042"/>
    <lineage>
        <taxon>Bacteria</taxon>
        <taxon>Pseudomonadati</taxon>
        <taxon>Pseudomonadota</taxon>
        <taxon>Gammaproteobacteria</taxon>
        <taxon>Enterobacterales</taxon>
        <taxon>Morganellaceae</taxon>
        <taxon>Photorhabdus</taxon>
    </lineage>
</organism>
<evidence type="ECO:0000313" key="1">
    <source>
        <dbReference type="EMBL" id="NHB98573.1"/>
    </source>
</evidence>
<dbReference type="Proteomes" id="UP000547931">
    <property type="component" value="Unassembled WGS sequence"/>
</dbReference>
<sequence length="127" mass="14350">MSTTFIRIINETSKKIHIVEGEYGRYYAIDRKTTLAVSIPAPWIGNQNEGNKAIAISAEDEEDILLFLDYYSNNDQIKFNRGDTFDYKNAKNVAGRSSGGGSKVLLFEEKEDTSSTIPKFKISFRIL</sequence>
<accession>A0A7X5QQ94</accession>
<keyword evidence="2" id="KW-1185">Reference proteome</keyword>
<dbReference type="AlphaFoldDB" id="A0A7X5QQ94"/>
<gene>
    <name evidence="1" type="ORF">C5470_20365</name>
</gene>
<name>A0A7X5QQ94_9GAMM</name>
<dbReference type="RefSeq" id="WP_166291495.1">
    <property type="nucleotide sequence ID" value="NZ_CAWPIE010000042.1"/>
</dbReference>
<reference evidence="1 2" key="1">
    <citation type="submission" date="2018-02" db="EMBL/GenBank/DDBJ databases">
        <authorList>
            <person name="Machado R.A."/>
        </authorList>
    </citation>
    <scope>NUCLEOTIDE SEQUENCE [LARGE SCALE GENOMIC DNA]</scope>
    <source>
        <strain evidence="1 2">DSM 23271</strain>
    </source>
</reference>
<evidence type="ECO:0000313" key="2">
    <source>
        <dbReference type="Proteomes" id="UP000547931"/>
    </source>
</evidence>
<comment type="caution">
    <text evidence="1">The sequence shown here is derived from an EMBL/GenBank/DDBJ whole genome shotgun (WGS) entry which is preliminary data.</text>
</comment>
<protein>
    <submittedName>
        <fullName evidence="1">Uncharacterized protein</fullName>
    </submittedName>
</protein>
<proteinExistence type="predicted"/>